<organism evidence="11 12">
    <name type="scientific">Marivibrio halodurans</name>
    <dbReference type="NCBI Taxonomy" id="2039722"/>
    <lineage>
        <taxon>Bacteria</taxon>
        <taxon>Pseudomonadati</taxon>
        <taxon>Pseudomonadota</taxon>
        <taxon>Alphaproteobacteria</taxon>
        <taxon>Rhodospirillales</taxon>
        <taxon>Rhodospirillaceae</taxon>
        <taxon>Marivibrio</taxon>
    </lineage>
</organism>
<dbReference type="EC" id="2.7.4.8" evidence="2 9"/>
<reference evidence="11" key="1">
    <citation type="submission" date="2021-04" db="EMBL/GenBank/DDBJ databases">
        <authorList>
            <person name="Zhang D.-C."/>
        </authorList>
    </citation>
    <scope>NUCLEOTIDE SEQUENCE</scope>
    <source>
        <strain evidence="11">CGMCC 1.15697</strain>
    </source>
</reference>
<dbReference type="FunFam" id="3.30.63.10:FF:000002">
    <property type="entry name" value="Guanylate kinase 1"/>
    <property type="match status" value="1"/>
</dbReference>
<evidence type="ECO:0000259" key="10">
    <source>
        <dbReference type="PROSITE" id="PS50052"/>
    </source>
</evidence>
<keyword evidence="7 9" id="KW-0067">ATP-binding</keyword>
<evidence type="ECO:0000256" key="6">
    <source>
        <dbReference type="ARBA" id="ARBA00022777"/>
    </source>
</evidence>
<dbReference type="GO" id="GO:0004385">
    <property type="term" value="F:GMP kinase activity"/>
    <property type="evidence" value="ECO:0007669"/>
    <property type="project" value="UniProtKB-UniRule"/>
</dbReference>
<dbReference type="Proteomes" id="UP000672602">
    <property type="component" value="Unassembled WGS sequence"/>
</dbReference>
<dbReference type="Gene3D" id="3.40.50.300">
    <property type="entry name" value="P-loop containing nucleotide triphosphate hydrolases"/>
    <property type="match status" value="1"/>
</dbReference>
<gene>
    <name evidence="9 11" type="primary">gmk</name>
    <name evidence="11" type="ORF">KAJ83_08765</name>
</gene>
<dbReference type="NCBIfam" id="TIGR03263">
    <property type="entry name" value="guanyl_kin"/>
    <property type="match status" value="1"/>
</dbReference>
<dbReference type="PANTHER" id="PTHR23117">
    <property type="entry name" value="GUANYLATE KINASE-RELATED"/>
    <property type="match status" value="1"/>
</dbReference>
<dbReference type="InterPro" id="IPR027417">
    <property type="entry name" value="P-loop_NTPase"/>
</dbReference>
<keyword evidence="6 9" id="KW-0418">Kinase</keyword>
<name>A0A8J7S1S7_9PROT</name>
<evidence type="ECO:0000256" key="9">
    <source>
        <dbReference type="HAMAP-Rule" id="MF_00328"/>
    </source>
</evidence>
<dbReference type="HAMAP" id="MF_00328">
    <property type="entry name" value="Guanylate_kinase"/>
    <property type="match status" value="1"/>
</dbReference>
<evidence type="ECO:0000256" key="1">
    <source>
        <dbReference type="ARBA" id="ARBA00005790"/>
    </source>
</evidence>
<evidence type="ECO:0000256" key="8">
    <source>
        <dbReference type="ARBA" id="ARBA00030128"/>
    </source>
</evidence>
<dbReference type="InterPro" id="IPR008145">
    <property type="entry name" value="GK/Ca_channel_bsu"/>
</dbReference>
<evidence type="ECO:0000256" key="4">
    <source>
        <dbReference type="ARBA" id="ARBA00022679"/>
    </source>
</evidence>
<dbReference type="EMBL" id="JAGMWN010000003">
    <property type="protein sequence ID" value="MBP5857099.1"/>
    <property type="molecule type" value="Genomic_DNA"/>
</dbReference>
<dbReference type="GO" id="GO:0005829">
    <property type="term" value="C:cytosol"/>
    <property type="evidence" value="ECO:0007669"/>
    <property type="project" value="TreeGrafter"/>
</dbReference>
<evidence type="ECO:0000256" key="5">
    <source>
        <dbReference type="ARBA" id="ARBA00022741"/>
    </source>
</evidence>
<keyword evidence="4 9" id="KW-0808">Transferase</keyword>
<dbReference type="RefSeq" id="WP_210681769.1">
    <property type="nucleotide sequence ID" value="NZ_JAGMWN010000003.1"/>
</dbReference>
<evidence type="ECO:0000313" key="12">
    <source>
        <dbReference type="Proteomes" id="UP000672602"/>
    </source>
</evidence>
<dbReference type="SMART" id="SM00072">
    <property type="entry name" value="GuKc"/>
    <property type="match status" value="1"/>
</dbReference>
<protein>
    <recommendedName>
        <fullName evidence="3 9">Guanylate kinase</fullName>
        <ecNumber evidence="2 9">2.7.4.8</ecNumber>
    </recommendedName>
    <alternativeName>
        <fullName evidence="8 9">GMP kinase</fullName>
    </alternativeName>
</protein>
<dbReference type="PANTHER" id="PTHR23117:SF13">
    <property type="entry name" value="GUANYLATE KINASE"/>
    <property type="match status" value="1"/>
</dbReference>
<comment type="similarity">
    <text evidence="1 9">Belongs to the guanylate kinase family.</text>
</comment>
<dbReference type="Gene3D" id="3.30.63.10">
    <property type="entry name" value="Guanylate Kinase phosphate binding domain"/>
    <property type="match status" value="1"/>
</dbReference>
<keyword evidence="12" id="KW-1185">Reference proteome</keyword>
<keyword evidence="5 9" id="KW-0547">Nucleotide-binding</keyword>
<evidence type="ECO:0000256" key="2">
    <source>
        <dbReference type="ARBA" id="ARBA00012961"/>
    </source>
</evidence>
<comment type="catalytic activity">
    <reaction evidence="9">
        <text>GMP + ATP = GDP + ADP</text>
        <dbReference type="Rhea" id="RHEA:20780"/>
        <dbReference type="ChEBI" id="CHEBI:30616"/>
        <dbReference type="ChEBI" id="CHEBI:58115"/>
        <dbReference type="ChEBI" id="CHEBI:58189"/>
        <dbReference type="ChEBI" id="CHEBI:456216"/>
        <dbReference type="EC" id="2.7.4.8"/>
    </reaction>
</comment>
<evidence type="ECO:0000256" key="7">
    <source>
        <dbReference type="ARBA" id="ARBA00022840"/>
    </source>
</evidence>
<evidence type="ECO:0000313" key="11">
    <source>
        <dbReference type="EMBL" id="MBP5857099.1"/>
    </source>
</evidence>
<dbReference type="PROSITE" id="PS50052">
    <property type="entry name" value="GUANYLATE_KINASE_2"/>
    <property type="match status" value="1"/>
</dbReference>
<dbReference type="SUPFAM" id="SSF52540">
    <property type="entry name" value="P-loop containing nucleoside triphosphate hydrolases"/>
    <property type="match status" value="1"/>
</dbReference>
<sequence>MLVLSSPSGAGKSTISREILAADPEIDMSVSVTTRPRRPGEVDGRDYHFIDATDFNLMVNRGELLEHAKVFGNYYGTPKGPVMEALRRGRDVLFDIDWQGTQQLAEHAADDLVRVFILPPSTAELERRLHTRAQDSDDVVAQRMAKAADEMSHYFEYDWVIVNRALQDSLEQVRAILTSERLRRRRQTGLSDFVKGLREGQ</sequence>
<dbReference type="CDD" id="cd00071">
    <property type="entry name" value="GMPK"/>
    <property type="match status" value="1"/>
</dbReference>
<comment type="subcellular location">
    <subcellularLocation>
        <location evidence="9">Cytoplasm</location>
    </subcellularLocation>
</comment>
<dbReference type="Pfam" id="PF00625">
    <property type="entry name" value="Guanylate_kin"/>
    <property type="match status" value="1"/>
</dbReference>
<feature type="domain" description="Guanylate kinase-like" evidence="10">
    <location>
        <begin position="1"/>
        <end position="178"/>
    </location>
</feature>
<comment type="caution">
    <text evidence="11">The sequence shown here is derived from an EMBL/GenBank/DDBJ whole genome shotgun (WGS) entry which is preliminary data.</text>
</comment>
<dbReference type="PROSITE" id="PS00856">
    <property type="entry name" value="GUANYLATE_KINASE_1"/>
    <property type="match status" value="1"/>
</dbReference>
<comment type="function">
    <text evidence="9">Essential for recycling GMP and indirectly, cGMP.</text>
</comment>
<dbReference type="InterPro" id="IPR008144">
    <property type="entry name" value="Guanylate_kin-like_dom"/>
</dbReference>
<dbReference type="InterPro" id="IPR020590">
    <property type="entry name" value="Guanylate_kinase_CS"/>
</dbReference>
<dbReference type="AlphaFoldDB" id="A0A8J7S1S7"/>
<dbReference type="InterPro" id="IPR017665">
    <property type="entry name" value="Guanylate_kinase"/>
</dbReference>
<dbReference type="GO" id="GO:0005524">
    <property type="term" value="F:ATP binding"/>
    <property type="evidence" value="ECO:0007669"/>
    <property type="project" value="UniProtKB-UniRule"/>
</dbReference>
<accession>A0A8J7S1S7</accession>
<keyword evidence="9" id="KW-0963">Cytoplasm</keyword>
<proteinExistence type="inferred from homology"/>
<evidence type="ECO:0000256" key="3">
    <source>
        <dbReference type="ARBA" id="ARBA00016296"/>
    </source>
</evidence>
<feature type="binding site" evidence="9">
    <location>
        <begin position="6"/>
        <end position="13"/>
    </location>
    <ligand>
        <name>ATP</name>
        <dbReference type="ChEBI" id="CHEBI:30616"/>
    </ligand>
</feature>